<dbReference type="InterPro" id="IPR025345">
    <property type="entry name" value="DUF4249"/>
</dbReference>
<dbReference type="Proteomes" id="UP000555103">
    <property type="component" value="Unassembled WGS sequence"/>
</dbReference>
<proteinExistence type="predicted"/>
<gene>
    <name evidence="1" type="ORF">GGR21_002086</name>
</gene>
<organism evidence="1 2">
    <name type="scientific">Dysgonomonas hofstadii</name>
    <dbReference type="NCBI Taxonomy" id="637886"/>
    <lineage>
        <taxon>Bacteria</taxon>
        <taxon>Pseudomonadati</taxon>
        <taxon>Bacteroidota</taxon>
        <taxon>Bacteroidia</taxon>
        <taxon>Bacteroidales</taxon>
        <taxon>Dysgonomonadaceae</taxon>
        <taxon>Dysgonomonas</taxon>
    </lineage>
</organism>
<accession>A0A840CTJ8</accession>
<evidence type="ECO:0000313" key="2">
    <source>
        <dbReference type="Proteomes" id="UP000555103"/>
    </source>
</evidence>
<evidence type="ECO:0008006" key="3">
    <source>
        <dbReference type="Google" id="ProtNLM"/>
    </source>
</evidence>
<keyword evidence="2" id="KW-1185">Reference proteome</keyword>
<dbReference type="AlphaFoldDB" id="A0A840CTJ8"/>
<dbReference type="Pfam" id="PF14054">
    <property type="entry name" value="DUF4249"/>
    <property type="match status" value="1"/>
</dbReference>
<evidence type="ECO:0000313" key="1">
    <source>
        <dbReference type="EMBL" id="MBB4036185.1"/>
    </source>
</evidence>
<dbReference type="RefSeq" id="WP_183307091.1">
    <property type="nucleotide sequence ID" value="NZ_JACIEP010000006.1"/>
</dbReference>
<name>A0A840CTJ8_9BACT</name>
<comment type="caution">
    <text evidence="1">The sequence shown here is derived from an EMBL/GenBank/DDBJ whole genome shotgun (WGS) entry which is preliminary data.</text>
</comment>
<dbReference type="PROSITE" id="PS51257">
    <property type="entry name" value="PROKAR_LIPOPROTEIN"/>
    <property type="match status" value="1"/>
</dbReference>
<reference evidence="1 2" key="1">
    <citation type="submission" date="2020-08" db="EMBL/GenBank/DDBJ databases">
        <title>Genomic Encyclopedia of Type Strains, Phase IV (KMG-IV): sequencing the most valuable type-strain genomes for metagenomic binning, comparative biology and taxonomic classification.</title>
        <authorList>
            <person name="Goeker M."/>
        </authorList>
    </citation>
    <scope>NUCLEOTIDE SEQUENCE [LARGE SCALE GENOMIC DNA]</scope>
    <source>
        <strain evidence="1 2">DSM 104969</strain>
    </source>
</reference>
<protein>
    <recommendedName>
        <fullName evidence="3">DUF4249 domain-containing protein</fullName>
    </recommendedName>
</protein>
<sequence>MKNVIYIFLMLLFVSCVEEFSPKGIDEASNLLIVDGIISEGETTIKLTRSVGLNDNTSNVKLVMNAQMRIECTDGTTFPFALNSNYGDYTAFIDELKAGQKYRLIINLDGLEYQSDYMEPMETTEIDEIYVQKDDAEDVSVRVSTHGSEENSKYYRWTYNEIWEIQSRIKALGGIVADTLAMYDQVNGPINPGLYCWVYNESKGYSVATSESLSENRIIGKKIMETNENDERFSMLYYIEVKQNSLRKAAYDYIVNLEKNIEEMGSIFGPMPSEMKGNITCVTNPDNPVIGYVDVSTTTSKTFFYSYPNDVYIEGYIDGSLVCKIEEGYPDGSYGIVSFLPDPPPIQYTIAPLKCMDCRHNGGTKAKPPFWPNDHQ</sequence>
<dbReference type="EMBL" id="JACIEP010000006">
    <property type="protein sequence ID" value="MBB4036185.1"/>
    <property type="molecule type" value="Genomic_DNA"/>
</dbReference>